<sequence length="157" mass="17541">MANSPAPSGMVEMFPKLRPTPAILVQTDDLENSSNPQPIQEAATHDMFVNSFETVRPQVPKQSTFEMEVVIADIDQIRDDTTGQDECKMKGRNTDEQLYDGQNAREEARQHSAQSFTDKTVKQVYDDSATGMFGAWVVAQHVDDGQISGRSEYQRKG</sequence>
<dbReference type="Proteomes" id="UP001241377">
    <property type="component" value="Unassembled WGS sequence"/>
</dbReference>
<dbReference type="EMBL" id="JASBWR010000003">
    <property type="protein sequence ID" value="KAJ9112862.1"/>
    <property type="molecule type" value="Genomic_DNA"/>
</dbReference>
<organism evidence="1 2">
    <name type="scientific">Naganishia cerealis</name>
    <dbReference type="NCBI Taxonomy" id="610337"/>
    <lineage>
        <taxon>Eukaryota</taxon>
        <taxon>Fungi</taxon>
        <taxon>Dikarya</taxon>
        <taxon>Basidiomycota</taxon>
        <taxon>Agaricomycotina</taxon>
        <taxon>Tremellomycetes</taxon>
        <taxon>Filobasidiales</taxon>
        <taxon>Filobasidiaceae</taxon>
        <taxon>Naganishia</taxon>
    </lineage>
</organism>
<accession>A0ACC2WQN9</accession>
<reference evidence="1" key="1">
    <citation type="submission" date="2023-04" db="EMBL/GenBank/DDBJ databases">
        <title>Draft Genome sequencing of Naganishia species isolated from polar environments using Oxford Nanopore Technology.</title>
        <authorList>
            <person name="Leo P."/>
            <person name="Venkateswaran K."/>
        </authorList>
    </citation>
    <scope>NUCLEOTIDE SEQUENCE</scope>
    <source>
        <strain evidence="1">MNA-CCFEE 5261</strain>
    </source>
</reference>
<evidence type="ECO:0000313" key="1">
    <source>
        <dbReference type="EMBL" id="KAJ9112862.1"/>
    </source>
</evidence>
<protein>
    <submittedName>
        <fullName evidence="1">Uncharacterized protein</fullName>
    </submittedName>
</protein>
<evidence type="ECO:0000313" key="2">
    <source>
        <dbReference type="Proteomes" id="UP001241377"/>
    </source>
</evidence>
<name>A0ACC2WQN9_9TREE</name>
<keyword evidence="2" id="KW-1185">Reference proteome</keyword>
<proteinExistence type="predicted"/>
<comment type="caution">
    <text evidence="1">The sequence shown here is derived from an EMBL/GenBank/DDBJ whole genome shotgun (WGS) entry which is preliminary data.</text>
</comment>
<gene>
    <name evidence="1" type="ORF">QFC19_000417</name>
</gene>